<name>A0A1I5SXQ6_9FIRM</name>
<dbReference type="RefSeq" id="WP_074885927.1">
    <property type="nucleotide sequence ID" value="NZ_FOXO01000007.1"/>
</dbReference>
<reference evidence="6" key="1">
    <citation type="submission" date="2016-10" db="EMBL/GenBank/DDBJ databases">
        <authorList>
            <person name="Varghese N."/>
            <person name="Submissions S."/>
        </authorList>
    </citation>
    <scope>NUCLEOTIDE SEQUENCE [LARGE SCALE GENOMIC DNA]</scope>
    <source>
        <strain evidence="6">P18</strain>
    </source>
</reference>
<dbReference type="PROSITE" id="PS50949">
    <property type="entry name" value="HTH_GNTR"/>
    <property type="match status" value="1"/>
</dbReference>
<dbReference type="InterPro" id="IPR036390">
    <property type="entry name" value="WH_DNA-bd_sf"/>
</dbReference>
<dbReference type="PANTHER" id="PTHR43537">
    <property type="entry name" value="TRANSCRIPTIONAL REGULATOR, GNTR FAMILY"/>
    <property type="match status" value="1"/>
</dbReference>
<organism evidence="5 6">
    <name type="scientific">Butyrivibrio proteoclasticus</name>
    <dbReference type="NCBI Taxonomy" id="43305"/>
    <lineage>
        <taxon>Bacteria</taxon>
        <taxon>Bacillati</taxon>
        <taxon>Bacillota</taxon>
        <taxon>Clostridia</taxon>
        <taxon>Lachnospirales</taxon>
        <taxon>Lachnospiraceae</taxon>
        <taxon>Butyrivibrio</taxon>
    </lineage>
</organism>
<evidence type="ECO:0000256" key="2">
    <source>
        <dbReference type="ARBA" id="ARBA00023125"/>
    </source>
</evidence>
<feature type="domain" description="HTH gntR-type" evidence="4">
    <location>
        <begin position="9"/>
        <end position="76"/>
    </location>
</feature>
<keyword evidence="2 5" id="KW-0238">DNA-binding</keyword>
<dbReference type="Gene3D" id="1.10.10.10">
    <property type="entry name" value="Winged helix-like DNA-binding domain superfamily/Winged helix DNA-binding domain"/>
    <property type="match status" value="1"/>
</dbReference>
<dbReference type="PRINTS" id="PR00035">
    <property type="entry name" value="HTHGNTR"/>
</dbReference>
<dbReference type="SMART" id="SM00345">
    <property type="entry name" value="HTH_GNTR"/>
    <property type="match status" value="1"/>
</dbReference>
<evidence type="ECO:0000313" key="6">
    <source>
        <dbReference type="Proteomes" id="UP000182624"/>
    </source>
</evidence>
<dbReference type="InterPro" id="IPR000524">
    <property type="entry name" value="Tscrpt_reg_HTH_GntR"/>
</dbReference>
<dbReference type="SMART" id="SM00895">
    <property type="entry name" value="FCD"/>
    <property type="match status" value="1"/>
</dbReference>
<dbReference type="Pfam" id="PF00392">
    <property type="entry name" value="GntR"/>
    <property type="match status" value="1"/>
</dbReference>
<evidence type="ECO:0000256" key="1">
    <source>
        <dbReference type="ARBA" id="ARBA00023015"/>
    </source>
</evidence>
<dbReference type="Gene3D" id="1.20.120.530">
    <property type="entry name" value="GntR ligand-binding domain-like"/>
    <property type="match status" value="1"/>
</dbReference>
<evidence type="ECO:0000259" key="4">
    <source>
        <dbReference type="PROSITE" id="PS50949"/>
    </source>
</evidence>
<dbReference type="SUPFAM" id="SSF48008">
    <property type="entry name" value="GntR ligand-binding domain-like"/>
    <property type="match status" value="1"/>
</dbReference>
<dbReference type="GO" id="GO:0003677">
    <property type="term" value="F:DNA binding"/>
    <property type="evidence" value="ECO:0007669"/>
    <property type="project" value="UniProtKB-KW"/>
</dbReference>
<dbReference type="CDD" id="cd07377">
    <property type="entry name" value="WHTH_GntR"/>
    <property type="match status" value="1"/>
</dbReference>
<evidence type="ECO:0000313" key="5">
    <source>
        <dbReference type="EMBL" id="SFP75237.1"/>
    </source>
</evidence>
<keyword evidence="1" id="KW-0805">Transcription regulation</keyword>
<dbReference type="InterPro" id="IPR036388">
    <property type="entry name" value="WH-like_DNA-bd_sf"/>
</dbReference>
<protein>
    <submittedName>
        <fullName evidence="5">DNA-binding transcriptional regulator, GntR family</fullName>
    </submittedName>
</protein>
<dbReference type="EMBL" id="FOXO01000007">
    <property type="protein sequence ID" value="SFP75237.1"/>
    <property type="molecule type" value="Genomic_DNA"/>
</dbReference>
<evidence type="ECO:0000256" key="3">
    <source>
        <dbReference type="ARBA" id="ARBA00023163"/>
    </source>
</evidence>
<dbReference type="InterPro" id="IPR008920">
    <property type="entry name" value="TF_FadR/GntR_C"/>
</dbReference>
<dbReference type="Pfam" id="PF07729">
    <property type="entry name" value="FCD"/>
    <property type="match status" value="1"/>
</dbReference>
<dbReference type="InterPro" id="IPR011711">
    <property type="entry name" value="GntR_C"/>
</dbReference>
<keyword evidence="6" id="KW-1185">Reference proteome</keyword>
<gene>
    <name evidence="5" type="ORF">SAMN04487928_107104</name>
</gene>
<accession>A0A1I5SXQ6</accession>
<dbReference type="GO" id="GO:0003700">
    <property type="term" value="F:DNA-binding transcription factor activity"/>
    <property type="evidence" value="ECO:0007669"/>
    <property type="project" value="InterPro"/>
</dbReference>
<dbReference type="Proteomes" id="UP000182624">
    <property type="component" value="Unassembled WGS sequence"/>
</dbReference>
<dbReference type="AlphaFoldDB" id="A0A1I5SXQ6"/>
<dbReference type="PANTHER" id="PTHR43537:SF24">
    <property type="entry name" value="GLUCONATE OPERON TRANSCRIPTIONAL REPRESSOR"/>
    <property type="match status" value="1"/>
</dbReference>
<keyword evidence="3" id="KW-0804">Transcription</keyword>
<proteinExistence type="predicted"/>
<sequence>MPTKKLQVNTISHQVYSIIKKAIVSGEYAPGFWLQEVELSKELGVSRSPVREALKQLSADGLVKEIPNKGTFVREFTQKEIIEIYEIRELLESYAILNLPKELTKEQQKKLTDYKKDFKKYHKEDDLDMYIEVDSKFHRFIIECCDNSILMELYRKVRNMNMLFRIFSLSTRERFDESQKEHSDIIDKLISGDYKGADRINKTHLTYAKDTALEHLLGECSKDDEDE</sequence>
<dbReference type="SUPFAM" id="SSF46785">
    <property type="entry name" value="Winged helix' DNA-binding domain"/>
    <property type="match status" value="1"/>
</dbReference>